<dbReference type="EMBL" id="CP016793">
    <property type="protein sequence ID" value="ANZ41652.1"/>
    <property type="molecule type" value="Genomic_DNA"/>
</dbReference>
<sequence>MTTVDEGSTSLVVESLVEPTTVMAELRRRLTGALRGLGEDHLYDVLLVVTELVNNVLDHASGFGRLRVLRHATRCEIAVEVDDGSPAEPVRGQSRLAGNRGRGIAVVDSLARQWGVRVLAGGKTVFAVVGCPEDGDSRCGSQVV</sequence>
<evidence type="ECO:0000313" key="4">
    <source>
        <dbReference type="Proteomes" id="UP000093053"/>
    </source>
</evidence>
<dbReference type="STRING" id="1586287.BBK82_42600"/>
<dbReference type="Proteomes" id="UP000093053">
    <property type="component" value="Chromosome"/>
</dbReference>
<dbReference type="InterPro" id="IPR050267">
    <property type="entry name" value="Anti-sigma-factor_SerPK"/>
</dbReference>
<dbReference type="PANTHER" id="PTHR35526:SF3">
    <property type="entry name" value="ANTI-SIGMA-F FACTOR RSBW"/>
    <property type="match status" value="1"/>
</dbReference>
<keyword evidence="1" id="KW-0808">Transferase</keyword>
<organism evidence="3 4">
    <name type="scientific">Lentzea guizhouensis</name>
    <dbReference type="NCBI Taxonomy" id="1586287"/>
    <lineage>
        <taxon>Bacteria</taxon>
        <taxon>Bacillati</taxon>
        <taxon>Actinomycetota</taxon>
        <taxon>Actinomycetes</taxon>
        <taxon>Pseudonocardiales</taxon>
        <taxon>Pseudonocardiaceae</taxon>
        <taxon>Lentzea</taxon>
    </lineage>
</organism>
<name>A0A1B2HVE3_9PSEU</name>
<dbReference type="Pfam" id="PF13581">
    <property type="entry name" value="HATPase_c_2"/>
    <property type="match status" value="1"/>
</dbReference>
<protein>
    <recommendedName>
        <fullName evidence="2">Histidine kinase/HSP90-like ATPase domain-containing protein</fullName>
    </recommendedName>
</protein>
<dbReference type="RefSeq" id="WP_065919987.1">
    <property type="nucleotide sequence ID" value="NZ_CP016793.1"/>
</dbReference>
<evidence type="ECO:0000259" key="2">
    <source>
        <dbReference type="Pfam" id="PF13581"/>
    </source>
</evidence>
<feature type="domain" description="Histidine kinase/HSP90-like ATPase" evidence="2">
    <location>
        <begin position="23"/>
        <end position="125"/>
    </location>
</feature>
<dbReference type="Gene3D" id="3.30.565.10">
    <property type="entry name" value="Histidine kinase-like ATPase, C-terminal domain"/>
    <property type="match status" value="1"/>
</dbReference>
<evidence type="ECO:0000256" key="1">
    <source>
        <dbReference type="ARBA" id="ARBA00022527"/>
    </source>
</evidence>
<dbReference type="InterPro" id="IPR003594">
    <property type="entry name" value="HATPase_dom"/>
</dbReference>
<accession>A0A1B2HVE3</accession>
<dbReference type="PANTHER" id="PTHR35526">
    <property type="entry name" value="ANTI-SIGMA-F FACTOR RSBW-RELATED"/>
    <property type="match status" value="1"/>
</dbReference>
<dbReference type="KEGG" id="led:BBK82_42600"/>
<dbReference type="CDD" id="cd16936">
    <property type="entry name" value="HATPase_RsbW-like"/>
    <property type="match status" value="1"/>
</dbReference>
<dbReference type="AlphaFoldDB" id="A0A1B2HVE3"/>
<keyword evidence="4" id="KW-1185">Reference proteome</keyword>
<dbReference type="SUPFAM" id="SSF55874">
    <property type="entry name" value="ATPase domain of HSP90 chaperone/DNA topoisomerase II/histidine kinase"/>
    <property type="match status" value="1"/>
</dbReference>
<dbReference type="InterPro" id="IPR036890">
    <property type="entry name" value="HATPase_C_sf"/>
</dbReference>
<keyword evidence="1" id="KW-0723">Serine/threonine-protein kinase</keyword>
<dbReference type="GO" id="GO:0004674">
    <property type="term" value="F:protein serine/threonine kinase activity"/>
    <property type="evidence" value="ECO:0007669"/>
    <property type="project" value="UniProtKB-KW"/>
</dbReference>
<gene>
    <name evidence="3" type="ORF">BBK82_42600</name>
</gene>
<dbReference type="OrthoDB" id="3478628at2"/>
<reference evidence="3 4" key="1">
    <citation type="submission" date="2016-07" db="EMBL/GenBank/DDBJ databases">
        <title>Complete genome sequence of the Lentzea guizhouensis DHS C013.</title>
        <authorList>
            <person name="Cao C."/>
        </authorList>
    </citation>
    <scope>NUCLEOTIDE SEQUENCE [LARGE SCALE GENOMIC DNA]</scope>
    <source>
        <strain evidence="3 4">DHS C013</strain>
    </source>
</reference>
<proteinExistence type="predicted"/>
<keyword evidence="1" id="KW-0418">Kinase</keyword>
<evidence type="ECO:0000313" key="3">
    <source>
        <dbReference type="EMBL" id="ANZ41652.1"/>
    </source>
</evidence>